<dbReference type="InterPro" id="IPR024445">
    <property type="entry name" value="Tnp_ISXO2-like"/>
</dbReference>
<dbReference type="Proteomes" id="UP001308776">
    <property type="component" value="Unassembled WGS sequence"/>
</dbReference>
<keyword evidence="3" id="KW-1185">Reference proteome</keyword>
<comment type="caution">
    <text evidence="2">The sequence shown here is derived from an EMBL/GenBank/DDBJ whole genome shotgun (WGS) entry which is preliminary data.</text>
</comment>
<feature type="domain" description="ISXO2-like transposase" evidence="1">
    <location>
        <begin position="140"/>
        <end position="299"/>
    </location>
</feature>
<dbReference type="RefSeq" id="WP_076612180.1">
    <property type="nucleotide sequence ID" value="NZ_CP195642.1"/>
</dbReference>
<sequence>MVIDVLQRYDLPFPRSLPEFQRLFSNEAACAAYLERARWSDGFLCDHCGSPDEPYRFANRPGVLRCRHCNRDTSLTAGTVMERTHTPLSVWFWAAYLVTSQTPGISAVQFQRQLGLSCYETAFQILHKLRAGMVRPDQDWIGGKPEEVVEADETYVGGRTRGKGRGVHDMVIVAGAVEVRQRKHTSSLNKRKSGRYAGRVRLALVPDRSTKSLGGFIESAVAPGTTIITDDWSGYAGLAKRNYLHTAVPERGDMQVSESFLPIIHLVFSNLKTWLRGIHHGVSQQHLQAYLNEFTFRFNRRFYPFNAFRSLLGIAGDVTAPTYAELYAKKSRSTTSSGLGS</sequence>
<dbReference type="InterPro" id="IPR024442">
    <property type="entry name" value="Transposase_Zn_ribbon"/>
</dbReference>
<dbReference type="PANTHER" id="PTHR47163:SF2">
    <property type="entry name" value="SI:DKEY-17M8.2"/>
    <property type="match status" value="1"/>
</dbReference>
<protein>
    <submittedName>
        <fullName evidence="2">IS1595-like element ISAfe18 family transposase</fullName>
    </submittedName>
</protein>
<organism evidence="2 3">
    <name type="scientific">Acidithiobacillus ferriphilus</name>
    <dbReference type="NCBI Taxonomy" id="1689834"/>
    <lineage>
        <taxon>Bacteria</taxon>
        <taxon>Pseudomonadati</taxon>
        <taxon>Pseudomonadota</taxon>
        <taxon>Acidithiobacillia</taxon>
        <taxon>Acidithiobacillales</taxon>
        <taxon>Acidithiobacillaceae</taxon>
        <taxon>Acidithiobacillus</taxon>
    </lineage>
</organism>
<name>A0ABU6FLB5_9PROT</name>
<evidence type="ECO:0000313" key="3">
    <source>
        <dbReference type="Proteomes" id="UP001308776"/>
    </source>
</evidence>
<dbReference type="PANTHER" id="PTHR47163">
    <property type="entry name" value="DDE_TNP_IS1595 DOMAIN-CONTAINING PROTEIN"/>
    <property type="match status" value="1"/>
</dbReference>
<evidence type="ECO:0000313" key="2">
    <source>
        <dbReference type="EMBL" id="MEB8512668.1"/>
    </source>
</evidence>
<dbReference type="SMART" id="SM01126">
    <property type="entry name" value="DDE_Tnp_IS1595"/>
    <property type="match status" value="1"/>
</dbReference>
<accession>A0ABU6FLB5</accession>
<evidence type="ECO:0000259" key="1">
    <source>
        <dbReference type="SMART" id="SM01126"/>
    </source>
</evidence>
<gene>
    <name evidence="2" type="ORF">OW717_01250</name>
</gene>
<dbReference type="Pfam" id="PF12760">
    <property type="entry name" value="Zn_ribbon_IS1595"/>
    <property type="match status" value="1"/>
</dbReference>
<dbReference type="NCBIfam" id="NF033547">
    <property type="entry name" value="transpos_IS1595"/>
    <property type="match status" value="1"/>
</dbReference>
<proteinExistence type="predicted"/>
<dbReference type="EMBL" id="JAQGFR010000026">
    <property type="protein sequence ID" value="MEB8512668.1"/>
    <property type="molecule type" value="Genomic_DNA"/>
</dbReference>
<reference evidence="2 3" key="1">
    <citation type="submission" date="2022-11" db="EMBL/GenBank/DDBJ databases">
        <title>Comparative genomics analysis of Acidithiobacillus ferriphilus.</title>
        <authorList>
            <person name="Ma L."/>
        </authorList>
    </citation>
    <scope>NUCLEOTIDE SEQUENCE [LARGE SCALE GENOMIC DNA]</scope>
    <source>
        <strain evidence="2 3">DY15</strain>
    </source>
</reference>
<dbReference type="InterPro" id="IPR053164">
    <property type="entry name" value="IS1016-like_transposase"/>
</dbReference>
<dbReference type="Pfam" id="PF12762">
    <property type="entry name" value="DDE_Tnp_IS1595"/>
    <property type="match status" value="1"/>
</dbReference>